<dbReference type="PROSITE" id="PS51257">
    <property type="entry name" value="PROKAR_LIPOPROTEIN"/>
    <property type="match status" value="1"/>
</dbReference>
<proteinExistence type="predicted"/>
<dbReference type="Proteomes" id="UP000826254">
    <property type="component" value="Plasmid unnamed1"/>
</dbReference>
<name>A0A8T8WHP3_9EURY</name>
<keyword evidence="3" id="KW-1185">Reference proteome</keyword>
<feature type="compositionally biased region" description="Low complexity" evidence="1">
    <location>
        <begin position="31"/>
        <end position="53"/>
    </location>
</feature>
<geneLocation type="plasmid" evidence="2 3">
    <name>unnamed1</name>
</geneLocation>
<protein>
    <submittedName>
        <fullName evidence="2">Uncharacterized protein</fullName>
    </submittedName>
</protein>
<dbReference type="EMBL" id="CP081959">
    <property type="protein sequence ID" value="QZP39379.1"/>
    <property type="molecule type" value="Genomic_DNA"/>
</dbReference>
<evidence type="ECO:0000256" key="1">
    <source>
        <dbReference type="SAM" id="MobiDB-lite"/>
    </source>
</evidence>
<dbReference type="GeneID" id="67179643"/>
<gene>
    <name evidence="2" type="ORF">K6T50_15835</name>
</gene>
<organism evidence="2 3">
    <name type="scientific">Halobaculum magnesiiphilum</name>
    <dbReference type="NCBI Taxonomy" id="1017351"/>
    <lineage>
        <taxon>Archaea</taxon>
        <taxon>Methanobacteriati</taxon>
        <taxon>Methanobacteriota</taxon>
        <taxon>Stenosarchaea group</taxon>
        <taxon>Halobacteria</taxon>
        <taxon>Halobacteriales</taxon>
        <taxon>Haloferacaceae</taxon>
        <taxon>Halobaculum</taxon>
    </lineage>
</organism>
<sequence length="448" mass="50040">MRRRTFLRTGLAVGVTATLAGCSNNAEDGTKTGSPTGTATDTATETASQADETTTAEETADDSEVDRPANYRWDMVPGRNNEIRSRLGQYAEESVGGVVQNHPAFEYSTSRDVDNQSIDFEGLKLFRDATFDLMANDNPENPMEQMVQAYVDEDLFTDAKTGGFFAQHDLDAPTQYDAEGWLNAETVADSLDYGHNLAVAITWEQANRTPDTVEETAAVIREAYKRHHDFDVLAWATTMGSRTREDINDPTGLLYSPDDDTLRNFNFDTDEGNGEDSRQMHAPIEEWSVIQGEGPSGESRYHPLLFHTDRRMSGQASDFMEAKEIAANTVRNIASGPTPRNKQVDLEHNYSMTTGMTEQLSRTLLEYNSNDADFEDVWNLASVIEDVRRRDGNYIFDTADQNDDYSGFFDGGFAVYEVEDDSVINEVWQDEAGQYDNFGQVYDELAAV</sequence>
<dbReference type="KEGG" id="hmp:K6T50_15835"/>
<reference evidence="2 3" key="1">
    <citation type="journal article" date="2021" name="Int. J. Syst. Evol. Microbiol.">
        <title>Halobaculum halophilum sp. nov. and Halobaculum salinum sp. nov., isolated from salt lake and saline soil.</title>
        <authorList>
            <person name="Cui H.L."/>
            <person name="Shi X.W."/>
            <person name="Yin X.M."/>
            <person name="Yang X.Y."/>
            <person name="Hou J."/>
            <person name="Zhu L."/>
        </authorList>
    </citation>
    <scope>NUCLEOTIDE SEQUENCE [LARGE SCALE GENOMIC DNA]</scope>
    <source>
        <strain evidence="2 3">NBRC 109044</strain>
    </source>
</reference>
<dbReference type="AlphaFoldDB" id="A0A8T8WHP3"/>
<feature type="compositionally biased region" description="Acidic residues" evidence="1">
    <location>
        <begin position="54"/>
        <end position="64"/>
    </location>
</feature>
<dbReference type="RefSeq" id="WP_222609133.1">
    <property type="nucleotide sequence ID" value="NZ_CP081959.1"/>
</dbReference>
<evidence type="ECO:0000313" key="3">
    <source>
        <dbReference type="Proteomes" id="UP000826254"/>
    </source>
</evidence>
<feature type="region of interest" description="Disordered" evidence="1">
    <location>
        <begin position="22"/>
        <end position="76"/>
    </location>
</feature>
<keyword evidence="2" id="KW-0614">Plasmid</keyword>
<accession>A0A8T8WHP3</accession>
<evidence type="ECO:0000313" key="2">
    <source>
        <dbReference type="EMBL" id="QZP39379.1"/>
    </source>
</evidence>